<dbReference type="Proteomes" id="UP001326613">
    <property type="component" value="Chromosome"/>
</dbReference>
<dbReference type="PANTHER" id="PTHR42879">
    <property type="entry name" value="3-OXOACYL-(ACYL-CARRIER-PROTEIN) REDUCTASE"/>
    <property type="match status" value="1"/>
</dbReference>
<reference evidence="3 4" key="1">
    <citation type="submission" date="2022-10" db="EMBL/GenBank/DDBJ databases">
        <title>Host association and intracellularity evolved multiple times independently in the Rickettsiales.</title>
        <authorList>
            <person name="Castelli M."/>
            <person name="Nardi T."/>
            <person name="Gammuto L."/>
            <person name="Bellinzona G."/>
            <person name="Sabaneyeva E."/>
            <person name="Potekhin A."/>
            <person name="Serra V."/>
            <person name="Petroni G."/>
            <person name="Sassera D."/>
        </authorList>
    </citation>
    <scope>NUCLEOTIDE SEQUENCE [LARGE SCALE GENOMIC DNA]</scope>
    <source>
        <strain evidence="3 4">Kr 154-4</strain>
    </source>
</reference>
<name>A0ABZ0URM9_9RICK</name>
<evidence type="ECO:0000313" key="3">
    <source>
        <dbReference type="EMBL" id="WPY00161.1"/>
    </source>
</evidence>
<dbReference type="InterPro" id="IPR036291">
    <property type="entry name" value="NAD(P)-bd_dom_sf"/>
</dbReference>
<dbReference type="Pfam" id="PF00106">
    <property type="entry name" value="adh_short"/>
    <property type="match status" value="1"/>
</dbReference>
<comment type="similarity">
    <text evidence="1 2">Belongs to the short-chain dehydrogenases/reductases (SDR) family.</text>
</comment>
<organism evidence="3 4">
    <name type="scientific">Candidatus Trichorickettsia mobilis</name>
    <dbReference type="NCBI Taxonomy" id="1346319"/>
    <lineage>
        <taxon>Bacteria</taxon>
        <taxon>Pseudomonadati</taxon>
        <taxon>Pseudomonadota</taxon>
        <taxon>Alphaproteobacteria</taxon>
        <taxon>Rickettsiales</taxon>
        <taxon>Rickettsiaceae</taxon>
        <taxon>Rickettsieae</taxon>
        <taxon>Candidatus Trichorickettsia</taxon>
    </lineage>
</organism>
<dbReference type="SUPFAM" id="SSF51735">
    <property type="entry name" value="NAD(P)-binding Rossmann-fold domains"/>
    <property type="match status" value="1"/>
</dbReference>
<evidence type="ECO:0000256" key="1">
    <source>
        <dbReference type="ARBA" id="ARBA00006484"/>
    </source>
</evidence>
<dbReference type="RefSeq" id="WP_323738259.1">
    <property type="nucleotide sequence ID" value="NZ_CP112932.1"/>
</dbReference>
<sequence>MQDKIVVITGSTSGIGLGIAEHLASLGSKVVINGFAAADMVEQICLKLKNLGATDVFYHNADLSKPVEITAMFEQILEKFGKIDVLINNAGIQFVAPIEDFPPEKWEAILRIDLISAFYTIKYALPSMKKNGFGRIINIASAHALVASPFKSAYVAAKHGLLGLTKTVALECAEYGVTVNAICPGYCQTQLVLDQVANTAKVRNISEEEVIKKVMLEPHATKKFIKIAELAALVEFLCSSKSASVTGAALPMDGGWTAH</sequence>
<dbReference type="NCBIfam" id="TIGR01963">
    <property type="entry name" value="PHB_DH"/>
    <property type="match status" value="1"/>
</dbReference>
<accession>A0ABZ0URM9</accession>
<evidence type="ECO:0000313" key="4">
    <source>
        <dbReference type="Proteomes" id="UP001326613"/>
    </source>
</evidence>
<dbReference type="PRINTS" id="PR00081">
    <property type="entry name" value="GDHRDH"/>
</dbReference>
<dbReference type="Gene3D" id="3.40.50.720">
    <property type="entry name" value="NAD(P)-binding Rossmann-like Domain"/>
    <property type="match status" value="1"/>
</dbReference>
<gene>
    <name evidence="3" type="ORF">Trichorick_00031</name>
</gene>
<dbReference type="EMBL" id="CP112932">
    <property type="protein sequence ID" value="WPY00161.1"/>
    <property type="molecule type" value="Genomic_DNA"/>
</dbReference>
<dbReference type="InterPro" id="IPR020904">
    <property type="entry name" value="Sc_DH/Rdtase_CS"/>
</dbReference>
<dbReference type="InterPro" id="IPR011294">
    <property type="entry name" value="3-OHbutyrate_DH"/>
</dbReference>
<dbReference type="NCBIfam" id="NF009093">
    <property type="entry name" value="PRK12429.1"/>
    <property type="match status" value="1"/>
</dbReference>
<evidence type="ECO:0000256" key="2">
    <source>
        <dbReference type="RuleBase" id="RU000363"/>
    </source>
</evidence>
<proteinExistence type="inferred from homology"/>
<dbReference type="InterPro" id="IPR050259">
    <property type="entry name" value="SDR"/>
</dbReference>
<dbReference type="PANTHER" id="PTHR42879:SF2">
    <property type="entry name" value="3-OXOACYL-[ACYL-CARRIER-PROTEIN] REDUCTASE FABG"/>
    <property type="match status" value="1"/>
</dbReference>
<keyword evidence="4" id="KW-1185">Reference proteome</keyword>
<dbReference type="PROSITE" id="PS00061">
    <property type="entry name" value="ADH_SHORT"/>
    <property type="match status" value="1"/>
</dbReference>
<dbReference type="InterPro" id="IPR002347">
    <property type="entry name" value="SDR_fam"/>
</dbReference>
<protein>
    <submittedName>
        <fullName evidence="3">3-hydroxybutyrate dehydrogenase</fullName>
    </submittedName>
</protein>
<dbReference type="PRINTS" id="PR00080">
    <property type="entry name" value="SDRFAMILY"/>
</dbReference>